<dbReference type="PROSITE" id="PS00512">
    <property type="entry name" value="ALPHA_GALACTOSIDASE"/>
    <property type="match status" value="1"/>
</dbReference>
<dbReference type="Gene3D" id="3.20.20.70">
    <property type="entry name" value="Aldolase class I"/>
    <property type="match status" value="1"/>
</dbReference>
<dbReference type="InterPro" id="IPR000111">
    <property type="entry name" value="Glyco_hydro_27/36_CS"/>
</dbReference>
<dbReference type="InterPro" id="IPR017853">
    <property type="entry name" value="GH"/>
</dbReference>
<comment type="similarity">
    <text evidence="2 8">Belongs to the glycosyl hydrolase 27 family.</text>
</comment>
<feature type="chain" id="PRO_5034654773" description="Alpha-galactosidase" evidence="9">
    <location>
        <begin position="31"/>
        <end position="701"/>
    </location>
</feature>
<reference evidence="12" key="1">
    <citation type="journal article" date="2014" name="Int. J. Syst. Evol. Microbiol.">
        <title>Complete genome sequence of Corynebacterium casei LMG S-19264T (=DSM 44701T), isolated from a smear-ripened cheese.</title>
        <authorList>
            <consortium name="US DOE Joint Genome Institute (JGI-PGF)"/>
            <person name="Walter F."/>
            <person name="Albersmeier A."/>
            <person name="Kalinowski J."/>
            <person name="Ruckert C."/>
        </authorList>
    </citation>
    <scope>NUCLEOTIDE SEQUENCE</scope>
    <source>
        <strain evidence="12">JCM 4434</strain>
    </source>
</reference>
<dbReference type="Pfam" id="PF17801">
    <property type="entry name" value="Melibiase_C"/>
    <property type="match status" value="1"/>
</dbReference>
<dbReference type="InterPro" id="IPR013785">
    <property type="entry name" value="Aldolase_TIM"/>
</dbReference>
<comment type="catalytic activity">
    <reaction evidence="1 8">
        <text>Hydrolysis of terminal, non-reducing alpha-D-galactose residues in alpha-D-galactosides, including galactose oligosaccharides, galactomannans and galactolipids.</text>
        <dbReference type="EC" id="3.2.1.22"/>
    </reaction>
</comment>
<organism evidence="12 13">
    <name type="scientific">Kitasatospora aureofaciens</name>
    <name type="common">Streptomyces aureofaciens</name>
    <dbReference type="NCBI Taxonomy" id="1894"/>
    <lineage>
        <taxon>Bacteria</taxon>
        <taxon>Bacillati</taxon>
        <taxon>Actinomycetota</taxon>
        <taxon>Actinomycetes</taxon>
        <taxon>Kitasatosporales</taxon>
        <taxon>Streptomycetaceae</taxon>
        <taxon>Kitasatospora</taxon>
    </lineage>
</organism>
<reference evidence="12" key="2">
    <citation type="submission" date="2020-09" db="EMBL/GenBank/DDBJ databases">
        <authorList>
            <person name="Sun Q."/>
            <person name="Ohkuma M."/>
        </authorList>
    </citation>
    <scope>NUCLEOTIDE SEQUENCE</scope>
    <source>
        <strain evidence="12">JCM 4434</strain>
    </source>
</reference>
<evidence type="ECO:0000256" key="9">
    <source>
        <dbReference type="SAM" id="SignalP"/>
    </source>
</evidence>
<feature type="domain" description="Alpha-galactosidase NEW3" evidence="10">
    <location>
        <begin position="414"/>
        <end position="479"/>
    </location>
</feature>
<evidence type="ECO:0000313" key="12">
    <source>
        <dbReference type="EMBL" id="GGU87970.1"/>
    </source>
</evidence>
<dbReference type="CDD" id="cd14792">
    <property type="entry name" value="GH27"/>
    <property type="match status" value="1"/>
</dbReference>
<dbReference type="EC" id="3.2.1.22" evidence="3 8"/>
<dbReference type="Pfam" id="PF10633">
    <property type="entry name" value="NPCBM_assoc"/>
    <property type="match status" value="1"/>
</dbReference>
<dbReference type="Gene3D" id="2.60.40.1180">
    <property type="entry name" value="Golgi alpha-mannosidase II"/>
    <property type="match status" value="1"/>
</dbReference>
<keyword evidence="7 8" id="KW-0326">Glycosidase</keyword>
<evidence type="ECO:0000256" key="2">
    <source>
        <dbReference type="ARBA" id="ARBA00009743"/>
    </source>
</evidence>
<dbReference type="SUPFAM" id="SSF51445">
    <property type="entry name" value="(Trans)glycosidases"/>
    <property type="match status" value="1"/>
</dbReference>
<dbReference type="InterPro" id="IPR041233">
    <property type="entry name" value="Melibiase_C"/>
</dbReference>
<evidence type="ECO:0000256" key="8">
    <source>
        <dbReference type="RuleBase" id="RU361168"/>
    </source>
</evidence>
<dbReference type="SUPFAM" id="SSF49899">
    <property type="entry name" value="Concanavalin A-like lectins/glucanases"/>
    <property type="match status" value="1"/>
</dbReference>
<dbReference type="AlphaFoldDB" id="A0A8H9HTW0"/>
<dbReference type="GO" id="GO:0004557">
    <property type="term" value="F:alpha-galactosidase activity"/>
    <property type="evidence" value="ECO:0007669"/>
    <property type="project" value="UniProtKB-EC"/>
</dbReference>
<evidence type="ECO:0000259" key="10">
    <source>
        <dbReference type="Pfam" id="PF10633"/>
    </source>
</evidence>
<evidence type="ECO:0000256" key="7">
    <source>
        <dbReference type="ARBA" id="ARBA00023295"/>
    </source>
</evidence>
<sequence>MRKTWAALLAASLAAAPLATVPLASTPAAAAESAGGATLVPTPPMGWNDWNAFGCDVDEQLVEQTADRLVSAGLRDAGYQYVNIDDCWMTKNRDAEGRLVPDPVKFPHGITGVAAYVHAKGLKLGIYESAGTMTCAGFPGSLGHEQQDANAFASWGVDYLKYDNCYNQGVPSQQRYRAMGDALAKTGRPIVYSLCNWGLDSVWTWGRTVGQLWRTTGDIDASFGRMLDIFHANAKLADAAGPGGWNDPDMLEVGNGMTATEDRAHFSLWAEMAAPLIAGTDLRKASADTLAIYGNTEVVSVDQDRLGKQGRPVSMTAGLDVLAKPLADGGVAVTLFNENPQPAVISTTAAAAGLPTAKGYLLRDLWAHTTGETAGAISATVPGHGAVMYKVTPTDHPGGQHPDLVLDTEVPDLTPGGSATVTTAFTDNGAQSANDVVLGLDVPAGWAVAPLSETRFGHVPPGGGARAAFRVTAPAHLPAPITRATLTGTATAHGPGGPQSVTAPAPVVLTAPVQAPFRTFTDTTAVFGAQDGTFAIDGAGADLYYDVDEYSTVYRPGAEHDGSTTVVKLTAQAPTSDWAKAGIMVRNDITQPGRSAGYLVLAEAPGKGYVLQWDSDGDGKLDSNSAPANQGSGSAAYPSWLKLVRDGSTYTGYCSTNGTTWTKVGQATVPGATARQDVGLFTTSHSAGTNGEADFTGFTQS</sequence>
<keyword evidence="5 8" id="KW-0378">Hydrolase</keyword>
<dbReference type="PRINTS" id="PR00740">
    <property type="entry name" value="GLHYDRLASE27"/>
</dbReference>
<evidence type="ECO:0000256" key="4">
    <source>
        <dbReference type="ARBA" id="ARBA00022729"/>
    </source>
</evidence>
<evidence type="ECO:0000256" key="6">
    <source>
        <dbReference type="ARBA" id="ARBA00023157"/>
    </source>
</evidence>
<dbReference type="PANTHER" id="PTHR11452">
    <property type="entry name" value="ALPHA-GALACTOSIDASE/ALPHA-N-ACETYLGALACTOSAMINIDASE"/>
    <property type="match status" value="1"/>
</dbReference>
<dbReference type="GeneID" id="97490565"/>
<feature type="domain" description="Alpha galactosidase C-terminal" evidence="11">
    <location>
        <begin position="318"/>
        <end position="391"/>
    </location>
</feature>
<evidence type="ECO:0000313" key="13">
    <source>
        <dbReference type="Proteomes" id="UP000610124"/>
    </source>
</evidence>
<dbReference type="PANTHER" id="PTHR11452:SF75">
    <property type="entry name" value="ALPHA-GALACTOSIDASE MEL1"/>
    <property type="match status" value="1"/>
</dbReference>
<dbReference type="EMBL" id="BMUB01000011">
    <property type="protein sequence ID" value="GGU87970.1"/>
    <property type="molecule type" value="Genomic_DNA"/>
</dbReference>
<name>A0A8H9HTW0_KITAU</name>
<dbReference type="FunFam" id="3.20.20.70:FF:000202">
    <property type="entry name" value="Alpha-galactosidase"/>
    <property type="match status" value="1"/>
</dbReference>
<evidence type="ECO:0000259" key="11">
    <source>
        <dbReference type="Pfam" id="PF17801"/>
    </source>
</evidence>
<feature type="signal peptide" evidence="9">
    <location>
        <begin position="1"/>
        <end position="30"/>
    </location>
</feature>
<dbReference type="OrthoDB" id="9807519at2"/>
<dbReference type="SUPFAM" id="SSF51011">
    <property type="entry name" value="Glycosyl hydrolase domain"/>
    <property type="match status" value="1"/>
</dbReference>
<dbReference type="InterPro" id="IPR013320">
    <property type="entry name" value="ConA-like_dom_sf"/>
</dbReference>
<proteinExistence type="inferred from homology"/>
<accession>A0A8H9HTW0</accession>
<dbReference type="InterPro" id="IPR018905">
    <property type="entry name" value="A-galactase_NEW3"/>
</dbReference>
<dbReference type="InterPro" id="IPR002241">
    <property type="entry name" value="Glyco_hydro_27"/>
</dbReference>
<comment type="caution">
    <text evidence="12">The sequence shown here is derived from an EMBL/GenBank/DDBJ whole genome shotgun (WGS) entry which is preliminary data.</text>
</comment>
<evidence type="ECO:0000256" key="3">
    <source>
        <dbReference type="ARBA" id="ARBA00012755"/>
    </source>
</evidence>
<gene>
    <name evidence="12" type="ORF">GCM10010502_45640</name>
</gene>
<evidence type="ECO:0000256" key="5">
    <source>
        <dbReference type="ARBA" id="ARBA00022801"/>
    </source>
</evidence>
<dbReference type="GO" id="GO:0016052">
    <property type="term" value="P:carbohydrate catabolic process"/>
    <property type="evidence" value="ECO:0007669"/>
    <property type="project" value="UniProtKB-ARBA"/>
</dbReference>
<keyword evidence="4 9" id="KW-0732">Signal</keyword>
<dbReference type="RefSeq" id="WP_078938565.1">
    <property type="nucleotide sequence ID" value="NZ_BMUB01000011.1"/>
</dbReference>
<dbReference type="Gene3D" id="2.60.120.200">
    <property type="match status" value="1"/>
</dbReference>
<dbReference type="Proteomes" id="UP000610124">
    <property type="component" value="Unassembled WGS sequence"/>
</dbReference>
<dbReference type="Pfam" id="PF16499">
    <property type="entry name" value="Melibiase_2"/>
    <property type="match status" value="1"/>
</dbReference>
<evidence type="ECO:0000256" key="1">
    <source>
        <dbReference type="ARBA" id="ARBA00001255"/>
    </source>
</evidence>
<dbReference type="InterPro" id="IPR013780">
    <property type="entry name" value="Glyco_hydro_b"/>
</dbReference>
<protein>
    <recommendedName>
        <fullName evidence="3 8">Alpha-galactosidase</fullName>
        <ecNumber evidence="3 8">3.2.1.22</ecNumber>
    </recommendedName>
    <alternativeName>
        <fullName evidence="8">Melibiase</fullName>
    </alternativeName>
</protein>
<keyword evidence="6 8" id="KW-1015">Disulfide bond</keyword>